<dbReference type="Pfam" id="PF05063">
    <property type="entry name" value="MT-A70"/>
    <property type="match status" value="1"/>
</dbReference>
<dbReference type="GO" id="GO:0005634">
    <property type="term" value="C:nucleus"/>
    <property type="evidence" value="ECO:0007669"/>
    <property type="project" value="TreeGrafter"/>
</dbReference>
<dbReference type="PANTHER" id="PTHR12829">
    <property type="entry name" value="N6-ADENOSINE-METHYLTRANSFERASE"/>
    <property type="match status" value="1"/>
</dbReference>
<organism evidence="2 3">
    <name type="scientific">Malassezia obtusa</name>
    <dbReference type="NCBI Taxonomy" id="76774"/>
    <lineage>
        <taxon>Eukaryota</taxon>
        <taxon>Fungi</taxon>
        <taxon>Dikarya</taxon>
        <taxon>Basidiomycota</taxon>
        <taxon>Ustilaginomycotina</taxon>
        <taxon>Malasseziomycetes</taxon>
        <taxon>Malasseziales</taxon>
        <taxon>Malasseziaceae</taxon>
        <taxon>Malassezia</taxon>
    </lineage>
</organism>
<name>A0AAF0IT82_9BASI</name>
<evidence type="ECO:0000256" key="1">
    <source>
        <dbReference type="PROSITE-ProRule" id="PRU00489"/>
    </source>
</evidence>
<dbReference type="Proteomes" id="UP001214603">
    <property type="component" value="Chromosome 2"/>
</dbReference>
<gene>
    <name evidence="2" type="ORF">MOBT1_001633</name>
</gene>
<evidence type="ECO:0008006" key="4">
    <source>
        <dbReference type="Google" id="ProtNLM"/>
    </source>
</evidence>
<comment type="similarity">
    <text evidence="1">Belongs to the MT-A70-like family.</text>
</comment>
<dbReference type="PROSITE" id="PS51143">
    <property type="entry name" value="MT_A70"/>
    <property type="match status" value="1"/>
</dbReference>
<evidence type="ECO:0000313" key="2">
    <source>
        <dbReference type="EMBL" id="WFD02944.1"/>
    </source>
</evidence>
<dbReference type="EMBL" id="CP119935">
    <property type="protein sequence ID" value="WFD02944.1"/>
    <property type="molecule type" value="Genomic_DNA"/>
</dbReference>
<dbReference type="GO" id="GO:0008168">
    <property type="term" value="F:methyltransferase activity"/>
    <property type="evidence" value="ECO:0007669"/>
    <property type="project" value="TreeGrafter"/>
</dbReference>
<dbReference type="AlphaFoldDB" id="A0AAF0IT82"/>
<evidence type="ECO:0000313" key="3">
    <source>
        <dbReference type="Proteomes" id="UP001214603"/>
    </source>
</evidence>
<protein>
    <recommendedName>
        <fullName evidence="4">Methyltransferase-like protein 4</fullName>
    </recommendedName>
</protein>
<keyword evidence="3" id="KW-1185">Reference proteome</keyword>
<dbReference type="InterPro" id="IPR007757">
    <property type="entry name" value="MT-A70-like"/>
</dbReference>
<accession>A0AAF0IT82</accession>
<sequence>MALHRAEVGAPAARTRVCVLDALAAHTEPVRLDRWPPELPWEAPRAVDVPPDALDAYCDAALVDAATAEVRACRAARAACPHWWTKRVPIAAAAPERVDLARAVADAAHGAPPPLVHTLVTNAGAAGRVVTDGTHTYELPARAAFLLTDLLPATPRALPAGMDRVHELVDAAGGVDVLLLDPPWPNQSAARAQRGCTSAHGYGTMPDLYDIWRLRPTLEPLLAHRPLVAIWITNHPKVHRFVRHKFLRDLGVEYVGAWAWLKLAQNGEPLYTLARPRRRKPYELLVLGAAAGVAVDVRRQVLASVALGHSEKPYVVGT</sequence>
<dbReference type="PANTHER" id="PTHR12829:SF4">
    <property type="entry name" value="N(6)-ADENINE-SPECIFIC METHYLTRANSFERASE METTL4"/>
    <property type="match status" value="1"/>
</dbReference>
<proteinExistence type="inferred from homology"/>
<reference evidence="2" key="1">
    <citation type="submission" date="2023-03" db="EMBL/GenBank/DDBJ databases">
        <title>Mating type loci evolution in Malassezia.</title>
        <authorList>
            <person name="Coelho M.A."/>
        </authorList>
    </citation>
    <scope>NUCLEOTIDE SEQUENCE</scope>
    <source>
        <strain evidence="2">CBS 7876</strain>
    </source>
</reference>